<dbReference type="InterPro" id="IPR029052">
    <property type="entry name" value="Metallo-depent_PP-like"/>
</dbReference>
<dbReference type="GO" id="GO:0046872">
    <property type="term" value="F:metal ion binding"/>
    <property type="evidence" value="ECO:0007669"/>
    <property type="project" value="UniProtKB-KW"/>
</dbReference>
<feature type="domain" description="Calcineurin-like phosphoesterase" evidence="5">
    <location>
        <begin position="1"/>
        <end position="193"/>
    </location>
</feature>
<name>A0AAE3N1M1_9HYPH</name>
<protein>
    <submittedName>
        <fullName evidence="6">Phosphodiesterase</fullName>
    </submittedName>
</protein>
<sequence>MKLVQISDPHLVAPGKTLMGLDPFRRLDACLSDVEARHGDADLVLVSGDLSDSGGADTYALLKQRLAHFSLPVRLLLGNHDHRAYFAAAFPGQVDGEGFAQAAIDLDGSRILVLDTLDDGRVGGRLCPARLRWLRARLAKAEGRPVYVFMHHPAGPVHMPALDPLGLAEPEAFLDCLRRHGDVRHIFAGHLHRLVTGHWGGVPFTILRGTNHQTALDLVSRRTGPSFEAPAYAVIEARVQTLVVHFSEF</sequence>
<proteinExistence type="inferred from homology"/>
<dbReference type="InterPro" id="IPR026575">
    <property type="entry name" value="GpdQ/CpdA-like"/>
</dbReference>
<evidence type="ECO:0000259" key="5">
    <source>
        <dbReference type="Pfam" id="PF00149"/>
    </source>
</evidence>
<comment type="similarity">
    <text evidence="4">Belongs to the cyclic nucleotide phosphodiesterase class-III family.</text>
</comment>
<dbReference type="RefSeq" id="WP_306412063.1">
    <property type="nucleotide sequence ID" value="NZ_JANFPI010000004.1"/>
</dbReference>
<dbReference type="InterPro" id="IPR004843">
    <property type="entry name" value="Calcineurin-like_PHP"/>
</dbReference>
<dbReference type="SUPFAM" id="SSF56300">
    <property type="entry name" value="Metallo-dependent phosphatases"/>
    <property type="match status" value="1"/>
</dbReference>
<accession>A0AAE3N1M1</accession>
<evidence type="ECO:0000313" key="6">
    <source>
        <dbReference type="EMBL" id="MCX8998281.1"/>
    </source>
</evidence>
<dbReference type="AlphaFoldDB" id="A0AAE3N1M1"/>
<gene>
    <name evidence="6" type="ORF">NOF55_14300</name>
</gene>
<dbReference type="CDD" id="cd07402">
    <property type="entry name" value="MPP_GpdQ"/>
    <property type="match status" value="1"/>
</dbReference>
<reference evidence="6" key="1">
    <citation type="submission" date="2022-07" db="EMBL/GenBank/DDBJ databases">
        <title>Ectorhizobium quercum gen.nov., sp. nov.</title>
        <authorList>
            <person name="Ma T."/>
            <person name="Li Y."/>
        </authorList>
    </citation>
    <scope>NUCLEOTIDE SEQUENCE</scope>
    <source>
        <strain evidence="6">BDR2-2</strain>
    </source>
</reference>
<dbReference type="InterPro" id="IPR050884">
    <property type="entry name" value="CNP_phosphodiesterase-III"/>
</dbReference>
<dbReference type="PANTHER" id="PTHR42988:SF2">
    <property type="entry name" value="CYCLIC NUCLEOTIDE PHOSPHODIESTERASE CBUA0032-RELATED"/>
    <property type="match status" value="1"/>
</dbReference>
<organism evidence="6 7">
    <name type="scientific">Ectorhizobium quercum</name>
    <dbReference type="NCBI Taxonomy" id="2965071"/>
    <lineage>
        <taxon>Bacteria</taxon>
        <taxon>Pseudomonadati</taxon>
        <taxon>Pseudomonadota</taxon>
        <taxon>Alphaproteobacteria</taxon>
        <taxon>Hyphomicrobiales</taxon>
        <taxon>Rhizobiaceae</taxon>
        <taxon>Ectorhizobium</taxon>
    </lineage>
</organism>
<evidence type="ECO:0000256" key="2">
    <source>
        <dbReference type="ARBA" id="ARBA00022801"/>
    </source>
</evidence>
<dbReference type="Gene3D" id="3.60.21.10">
    <property type="match status" value="1"/>
</dbReference>
<dbReference type="PANTHER" id="PTHR42988">
    <property type="entry name" value="PHOSPHOHYDROLASE"/>
    <property type="match status" value="1"/>
</dbReference>
<evidence type="ECO:0000256" key="3">
    <source>
        <dbReference type="ARBA" id="ARBA00023004"/>
    </source>
</evidence>
<evidence type="ECO:0000256" key="1">
    <source>
        <dbReference type="ARBA" id="ARBA00022723"/>
    </source>
</evidence>
<keyword evidence="7" id="KW-1185">Reference proteome</keyword>
<evidence type="ECO:0000313" key="7">
    <source>
        <dbReference type="Proteomes" id="UP001208771"/>
    </source>
</evidence>
<dbReference type="Proteomes" id="UP001208771">
    <property type="component" value="Unassembled WGS sequence"/>
</dbReference>
<keyword evidence="2" id="KW-0378">Hydrolase</keyword>
<keyword evidence="1" id="KW-0479">Metal-binding</keyword>
<dbReference type="Pfam" id="PF00149">
    <property type="entry name" value="Metallophos"/>
    <property type="match status" value="1"/>
</dbReference>
<evidence type="ECO:0000256" key="4">
    <source>
        <dbReference type="ARBA" id="ARBA00025742"/>
    </source>
</evidence>
<dbReference type="EMBL" id="JANFPI010000004">
    <property type="protein sequence ID" value="MCX8998281.1"/>
    <property type="molecule type" value="Genomic_DNA"/>
</dbReference>
<keyword evidence="3" id="KW-0408">Iron</keyword>
<comment type="caution">
    <text evidence="6">The sequence shown here is derived from an EMBL/GenBank/DDBJ whole genome shotgun (WGS) entry which is preliminary data.</text>
</comment>
<dbReference type="GO" id="GO:0004112">
    <property type="term" value="F:cyclic-nucleotide phosphodiesterase activity"/>
    <property type="evidence" value="ECO:0007669"/>
    <property type="project" value="InterPro"/>
</dbReference>